<protein>
    <submittedName>
        <fullName evidence="1">Uncharacterized protein</fullName>
    </submittedName>
</protein>
<sequence>TGYLAVDLHEEQLARVSAVLREPCGALSQMGLHCLSPPGCSLITKACQ</sequence>
<evidence type="ECO:0000313" key="2">
    <source>
        <dbReference type="Proteomes" id="UP001174909"/>
    </source>
</evidence>
<feature type="non-terminal residue" evidence="1">
    <location>
        <position position="1"/>
    </location>
</feature>
<reference evidence="1" key="1">
    <citation type="submission" date="2023-03" db="EMBL/GenBank/DDBJ databases">
        <authorList>
            <person name="Steffen K."/>
            <person name="Cardenas P."/>
        </authorList>
    </citation>
    <scope>NUCLEOTIDE SEQUENCE</scope>
</reference>
<accession>A0AA35T965</accession>
<dbReference type="Proteomes" id="UP001174909">
    <property type="component" value="Unassembled WGS sequence"/>
</dbReference>
<proteinExistence type="predicted"/>
<dbReference type="EMBL" id="CASHTH010003277">
    <property type="protein sequence ID" value="CAI8042636.1"/>
    <property type="molecule type" value="Genomic_DNA"/>
</dbReference>
<dbReference type="AlphaFoldDB" id="A0AA35T965"/>
<comment type="caution">
    <text evidence="1">The sequence shown here is derived from an EMBL/GenBank/DDBJ whole genome shotgun (WGS) entry which is preliminary data.</text>
</comment>
<gene>
    <name evidence="1" type="ORF">GBAR_LOCUS23640</name>
</gene>
<keyword evidence="2" id="KW-1185">Reference proteome</keyword>
<evidence type="ECO:0000313" key="1">
    <source>
        <dbReference type="EMBL" id="CAI8042636.1"/>
    </source>
</evidence>
<organism evidence="1 2">
    <name type="scientific">Geodia barretti</name>
    <name type="common">Barrett's horny sponge</name>
    <dbReference type="NCBI Taxonomy" id="519541"/>
    <lineage>
        <taxon>Eukaryota</taxon>
        <taxon>Metazoa</taxon>
        <taxon>Porifera</taxon>
        <taxon>Demospongiae</taxon>
        <taxon>Heteroscleromorpha</taxon>
        <taxon>Tetractinellida</taxon>
        <taxon>Astrophorina</taxon>
        <taxon>Geodiidae</taxon>
        <taxon>Geodia</taxon>
    </lineage>
</organism>
<name>A0AA35T965_GEOBA</name>